<dbReference type="OrthoDB" id="15244at2759"/>
<evidence type="ECO:0008006" key="3">
    <source>
        <dbReference type="Google" id="ProtNLM"/>
    </source>
</evidence>
<dbReference type="Gene3D" id="3.20.20.80">
    <property type="entry name" value="Glycosidases"/>
    <property type="match status" value="1"/>
</dbReference>
<organism evidence="1 2">
    <name type="scientific">Thecamonas trahens ATCC 50062</name>
    <dbReference type="NCBI Taxonomy" id="461836"/>
    <lineage>
        <taxon>Eukaryota</taxon>
        <taxon>Apusozoa</taxon>
        <taxon>Apusomonadida</taxon>
        <taxon>Apusomonadidae</taxon>
        <taxon>Thecamonas</taxon>
    </lineage>
</organism>
<accession>A0A0L0DGR5</accession>
<gene>
    <name evidence="1" type="ORF">AMSG_07567</name>
</gene>
<keyword evidence="2" id="KW-1185">Reference proteome</keyword>
<reference evidence="1 2" key="1">
    <citation type="submission" date="2010-05" db="EMBL/GenBank/DDBJ databases">
        <title>The Genome Sequence of Thecamonas trahens ATCC 50062.</title>
        <authorList>
            <consortium name="The Broad Institute Genome Sequencing Platform"/>
            <person name="Russ C."/>
            <person name="Cuomo C."/>
            <person name="Shea T."/>
            <person name="Young S.K."/>
            <person name="Zeng Q."/>
            <person name="Koehrsen M."/>
            <person name="Haas B."/>
            <person name="Borodovsky M."/>
            <person name="Guigo R."/>
            <person name="Alvarado L."/>
            <person name="Berlin A."/>
            <person name="Bochicchio J."/>
            <person name="Borenstein D."/>
            <person name="Chapman S."/>
            <person name="Chen Z."/>
            <person name="Freedman E."/>
            <person name="Gellesch M."/>
            <person name="Goldberg J."/>
            <person name="Griggs A."/>
            <person name="Gujja S."/>
            <person name="Heilman E."/>
            <person name="Heiman D."/>
            <person name="Hepburn T."/>
            <person name="Howarth C."/>
            <person name="Jen D."/>
            <person name="Larson L."/>
            <person name="Mehta T."/>
            <person name="Park D."/>
            <person name="Pearson M."/>
            <person name="Roberts A."/>
            <person name="Saif S."/>
            <person name="Shenoy N."/>
            <person name="Sisk P."/>
            <person name="Stolte C."/>
            <person name="Sykes S."/>
            <person name="Thomson T."/>
            <person name="Walk T."/>
            <person name="White J."/>
            <person name="Yandava C."/>
            <person name="Burger G."/>
            <person name="Gray M.W."/>
            <person name="Holland P.W.H."/>
            <person name="King N."/>
            <person name="Lang F.B.F."/>
            <person name="Roger A.J."/>
            <person name="Ruiz-Trillo I."/>
            <person name="Lander E."/>
            <person name="Nusbaum C."/>
        </authorList>
    </citation>
    <scope>NUCLEOTIDE SEQUENCE [LARGE SCALE GENOMIC DNA]</scope>
    <source>
        <strain evidence="1 2">ATCC 50062</strain>
    </source>
</reference>
<name>A0A0L0DGR5_THETB</name>
<dbReference type="GeneID" id="25566458"/>
<dbReference type="eggNOG" id="ENOG502S2AV">
    <property type="taxonomic scope" value="Eukaryota"/>
</dbReference>
<dbReference type="OMA" id="PWMGLER"/>
<evidence type="ECO:0000313" key="2">
    <source>
        <dbReference type="Proteomes" id="UP000054408"/>
    </source>
</evidence>
<proteinExistence type="predicted"/>
<dbReference type="EMBL" id="GL349467">
    <property type="protein sequence ID" value="KNC51385.1"/>
    <property type="molecule type" value="Genomic_DNA"/>
</dbReference>
<dbReference type="SUPFAM" id="SSF51445">
    <property type="entry name" value="(Trans)glycosidases"/>
    <property type="match status" value="1"/>
</dbReference>
<evidence type="ECO:0000313" key="1">
    <source>
        <dbReference type="EMBL" id="KNC51385.1"/>
    </source>
</evidence>
<dbReference type="AlphaFoldDB" id="A0A0L0DGR5"/>
<dbReference type="InterPro" id="IPR017853">
    <property type="entry name" value="GH"/>
</dbReference>
<protein>
    <recommendedName>
        <fullName evidence="3">GH18 domain-containing protein</fullName>
    </recommendedName>
</protein>
<dbReference type="Proteomes" id="UP000054408">
    <property type="component" value="Unassembled WGS sequence"/>
</dbReference>
<dbReference type="RefSeq" id="XP_013756053.1">
    <property type="nucleotide sequence ID" value="XM_013900599.1"/>
</dbReference>
<sequence>MAAKWLVATGQQGLGQEGLSHAAPFFNSIQPWMGLERTGENIEADLKQLIDHADTITAVAYEAYNLGPGGSFVDNNFTNVAPALMHAGLKAYAQVSTCCPWGRPQVIEWAREAAADPKPFVDAAMAAVAAGGFDGYNIDIEPLNGTHADAEGFNVFLNALADALHVHDKFLSVDVGTWTPFFNVSLLAKSRVDAIVLMGTYTGNWTLFQKFVDEALAAGVMPERLVIGLETVDPNTNKPFPLAAVEQRLDYLRARNLRQLAIWDAPIPDAWWPLLRAP</sequence>